<dbReference type="SUPFAM" id="SSF51182">
    <property type="entry name" value="RmlC-like cupins"/>
    <property type="match status" value="1"/>
</dbReference>
<protein>
    <submittedName>
        <fullName evidence="2">Mannose-6-phosphate isomerase</fullName>
    </submittedName>
</protein>
<dbReference type="EMBL" id="LGGP01000327">
    <property type="protein sequence ID" value="KUK78914.1"/>
    <property type="molecule type" value="Genomic_DNA"/>
</dbReference>
<reference evidence="3" key="1">
    <citation type="journal article" date="2015" name="MBio">
        <title>Genome-Resolved Metagenomic Analysis Reveals Roles for Candidate Phyla and Other Microbial Community Members in Biogeochemical Transformations in Oil Reservoirs.</title>
        <authorList>
            <person name="Hu P."/>
            <person name="Tom L."/>
            <person name="Singh A."/>
            <person name="Thomas B.C."/>
            <person name="Baker B.J."/>
            <person name="Piceno Y.M."/>
            <person name="Andersen G.L."/>
            <person name="Banfield J.F."/>
        </authorList>
    </citation>
    <scope>NUCLEOTIDE SEQUENCE [LARGE SCALE GENOMIC DNA]</scope>
</reference>
<evidence type="ECO:0000313" key="3">
    <source>
        <dbReference type="Proteomes" id="UP000054092"/>
    </source>
</evidence>
<proteinExistence type="predicted"/>
<dbReference type="InterPro" id="IPR013096">
    <property type="entry name" value="Cupin_2"/>
</dbReference>
<dbReference type="GO" id="GO:0016853">
    <property type="term" value="F:isomerase activity"/>
    <property type="evidence" value="ECO:0007669"/>
    <property type="project" value="UniProtKB-KW"/>
</dbReference>
<dbReference type="AlphaFoldDB" id="A0A101HLD6"/>
<dbReference type="PATRIC" id="fig|1184387.3.peg.2074"/>
<sequence length="105" mass="11517">MLKSSIEKGKVALDKIGLKGRIIYDKETAQAVVIDIERGNELAEHKTPVDVFILVLAGKGIITVGEEKYEVTKDDIIDSPKMIPHGIVNTAEETMRVLVVKAPHP</sequence>
<feature type="domain" description="Cupin type-2" evidence="1">
    <location>
        <begin position="34"/>
        <end position="100"/>
    </location>
</feature>
<dbReference type="InterPro" id="IPR011051">
    <property type="entry name" value="RmlC_Cupin_sf"/>
</dbReference>
<organism evidence="2 3">
    <name type="scientific">Mesotoga prima</name>
    <dbReference type="NCBI Taxonomy" id="1184387"/>
    <lineage>
        <taxon>Bacteria</taxon>
        <taxon>Thermotogati</taxon>
        <taxon>Thermotogota</taxon>
        <taxon>Thermotogae</taxon>
        <taxon>Kosmotogales</taxon>
        <taxon>Kosmotogaceae</taxon>
        <taxon>Mesotoga</taxon>
    </lineage>
</organism>
<gene>
    <name evidence="2" type="ORF">XD94_1583</name>
</gene>
<keyword evidence="2" id="KW-0413">Isomerase</keyword>
<dbReference type="Gene3D" id="2.60.120.10">
    <property type="entry name" value="Jelly Rolls"/>
    <property type="match status" value="1"/>
</dbReference>
<evidence type="ECO:0000313" key="2">
    <source>
        <dbReference type="EMBL" id="KUK78914.1"/>
    </source>
</evidence>
<comment type="caution">
    <text evidence="2">The sequence shown here is derived from an EMBL/GenBank/DDBJ whole genome shotgun (WGS) entry which is preliminary data.</text>
</comment>
<dbReference type="PANTHER" id="PTHR37694:SF1">
    <property type="entry name" value="SLR8022 PROTEIN"/>
    <property type="match status" value="1"/>
</dbReference>
<dbReference type="Proteomes" id="UP000054092">
    <property type="component" value="Unassembled WGS sequence"/>
</dbReference>
<dbReference type="PANTHER" id="PTHR37694">
    <property type="entry name" value="SLR8022 PROTEIN"/>
    <property type="match status" value="1"/>
</dbReference>
<dbReference type="InterPro" id="IPR014710">
    <property type="entry name" value="RmlC-like_jellyroll"/>
</dbReference>
<accession>A0A101HLD6</accession>
<name>A0A101HLD6_9BACT</name>
<evidence type="ECO:0000259" key="1">
    <source>
        <dbReference type="Pfam" id="PF07883"/>
    </source>
</evidence>
<dbReference type="Pfam" id="PF07883">
    <property type="entry name" value="Cupin_2"/>
    <property type="match status" value="1"/>
</dbReference>